<evidence type="ECO:0000313" key="1">
    <source>
        <dbReference type="EMBL" id="KAJ9652889.1"/>
    </source>
</evidence>
<comment type="caution">
    <text evidence="1">The sequence shown here is derived from an EMBL/GenBank/DDBJ whole genome shotgun (WGS) entry which is preliminary data.</text>
</comment>
<evidence type="ECO:0000313" key="2">
    <source>
        <dbReference type="Proteomes" id="UP001172386"/>
    </source>
</evidence>
<sequence length="181" mass="20313">MDSSENPQKPVPAVQRQPSFSADDDATLKASSTQHQQQHHNNGDYDPCQNAKICSPFYMYNHDSPRPSQDLRQGKPSIHVDVRDLELGDITPSITQEKLAAQQQKVSLSTRLKFWDRERKQKCLTKPKKQWWLQRLPKKQRVMVKLLIAFLVAGAMVGIAVGIAAALHSGVYGTDKTVGSH</sequence>
<dbReference type="Proteomes" id="UP001172386">
    <property type="component" value="Unassembled WGS sequence"/>
</dbReference>
<name>A0ACC2ZYS7_9EURO</name>
<accession>A0ACC2ZYS7</accession>
<protein>
    <submittedName>
        <fullName evidence="1">Uncharacterized protein</fullName>
    </submittedName>
</protein>
<reference evidence="1" key="1">
    <citation type="submission" date="2022-10" db="EMBL/GenBank/DDBJ databases">
        <title>Culturing micro-colonial fungi from biological soil crusts in the Mojave desert and describing Neophaeococcomyces mojavensis, and introducing the new genera and species Taxawa tesnikishii.</title>
        <authorList>
            <person name="Kurbessoian T."/>
            <person name="Stajich J.E."/>
        </authorList>
    </citation>
    <scope>NUCLEOTIDE SEQUENCE</scope>
    <source>
        <strain evidence="1">JES_112</strain>
    </source>
</reference>
<proteinExistence type="predicted"/>
<organism evidence="1 2">
    <name type="scientific">Neophaeococcomyces mojaviensis</name>
    <dbReference type="NCBI Taxonomy" id="3383035"/>
    <lineage>
        <taxon>Eukaryota</taxon>
        <taxon>Fungi</taxon>
        <taxon>Dikarya</taxon>
        <taxon>Ascomycota</taxon>
        <taxon>Pezizomycotina</taxon>
        <taxon>Eurotiomycetes</taxon>
        <taxon>Chaetothyriomycetidae</taxon>
        <taxon>Chaetothyriales</taxon>
        <taxon>Chaetothyriales incertae sedis</taxon>
        <taxon>Neophaeococcomyces</taxon>
    </lineage>
</organism>
<dbReference type="EMBL" id="JAPDRQ010000178">
    <property type="protein sequence ID" value="KAJ9652889.1"/>
    <property type="molecule type" value="Genomic_DNA"/>
</dbReference>
<gene>
    <name evidence="1" type="ORF">H2198_007891</name>
</gene>
<keyword evidence="2" id="KW-1185">Reference proteome</keyword>